<dbReference type="Gene3D" id="2.60.120.200">
    <property type="match status" value="2"/>
</dbReference>
<dbReference type="OrthoDB" id="412155at2759"/>
<name>A0A6J8ARP4_MYTCO</name>
<dbReference type="CDD" id="cd06263">
    <property type="entry name" value="MAM"/>
    <property type="match status" value="1"/>
</dbReference>
<gene>
    <name evidence="3" type="ORF">MCOR_9626</name>
</gene>
<proteinExistence type="predicted"/>
<dbReference type="InterPro" id="IPR013320">
    <property type="entry name" value="ConA-like_dom_sf"/>
</dbReference>
<organism evidence="3 4">
    <name type="scientific">Mytilus coruscus</name>
    <name type="common">Sea mussel</name>
    <dbReference type="NCBI Taxonomy" id="42192"/>
    <lineage>
        <taxon>Eukaryota</taxon>
        <taxon>Metazoa</taxon>
        <taxon>Spiralia</taxon>
        <taxon>Lophotrochozoa</taxon>
        <taxon>Mollusca</taxon>
        <taxon>Bivalvia</taxon>
        <taxon>Autobranchia</taxon>
        <taxon>Pteriomorphia</taxon>
        <taxon>Mytilida</taxon>
        <taxon>Mytiloidea</taxon>
        <taxon>Mytilidae</taxon>
        <taxon>Mytilinae</taxon>
        <taxon>Mytilus</taxon>
    </lineage>
</organism>
<accession>A0A6J8ARP4</accession>
<evidence type="ECO:0000313" key="4">
    <source>
        <dbReference type="Proteomes" id="UP000507470"/>
    </source>
</evidence>
<dbReference type="PANTHER" id="PTHR23282:SF101">
    <property type="entry name" value="MAM DOMAIN-CONTAINING PROTEIN"/>
    <property type="match status" value="1"/>
</dbReference>
<dbReference type="PROSITE" id="PS00740">
    <property type="entry name" value="MAM_1"/>
    <property type="match status" value="1"/>
</dbReference>
<dbReference type="SUPFAM" id="SSF49899">
    <property type="entry name" value="Concanavalin A-like lectins/glucanases"/>
    <property type="match status" value="2"/>
</dbReference>
<dbReference type="PRINTS" id="PR00020">
    <property type="entry name" value="MAMDOMAIN"/>
</dbReference>
<keyword evidence="4" id="KW-1185">Reference proteome</keyword>
<evidence type="ECO:0000313" key="3">
    <source>
        <dbReference type="EMBL" id="CAC5371009.1"/>
    </source>
</evidence>
<reference evidence="3 4" key="1">
    <citation type="submission" date="2020-06" db="EMBL/GenBank/DDBJ databases">
        <authorList>
            <person name="Li R."/>
            <person name="Bekaert M."/>
        </authorList>
    </citation>
    <scope>NUCLEOTIDE SEQUENCE [LARGE SCALE GENOMIC DNA]</scope>
    <source>
        <strain evidence="4">wild</strain>
    </source>
</reference>
<dbReference type="GO" id="GO:0016020">
    <property type="term" value="C:membrane"/>
    <property type="evidence" value="ECO:0007669"/>
    <property type="project" value="InterPro"/>
</dbReference>
<feature type="domain" description="MAM" evidence="2">
    <location>
        <begin position="283"/>
        <end position="438"/>
    </location>
</feature>
<dbReference type="SMART" id="SM00137">
    <property type="entry name" value="MAM"/>
    <property type="match status" value="2"/>
</dbReference>
<protein>
    <recommendedName>
        <fullName evidence="2">MAM domain-containing protein</fullName>
    </recommendedName>
</protein>
<dbReference type="InterPro" id="IPR000998">
    <property type="entry name" value="MAM_dom"/>
</dbReference>
<dbReference type="InterPro" id="IPR051560">
    <property type="entry name" value="MAM_domain-containing"/>
</dbReference>
<evidence type="ECO:0000256" key="1">
    <source>
        <dbReference type="SAM" id="SignalP"/>
    </source>
</evidence>
<keyword evidence="1" id="KW-0732">Signal</keyword>
<feature type="signal peptide" evidence="1">
    <location>
        <begin position="1"/>
        <end position="24"/>
    </location>
</feature>
<dbReference type="PANTHER" id="PTHR23282">
    <property type="entry name" value="APICAL ENDOSOMAL GLYCOPROTEIN PRECURSOR"/>
    <property type="match status" value="1"/>
</dbReference>
<feature type="domain" description="MAM" evidence="2">
    <location>
        <begin position="117"/>
        <end position="279"/>
    </location>
</feature>
<dbReference type="Proteomes" id="UP000507470">
    <property type="component" value="Unassembled WGS sequence"/>
</dbReference>
<feature type="chain" id="PRO_5026784366" description="MAM domain-containing protein" evidence="1">
    <location>
        <begin position="25"/>
        <end position="439"/>
    </location>
</feature>
<dbReference type="AlphaFoldDB" id="A0A6J8ARP4"/>
<evidence type="ECO:0000259" key="2">
    <source>
        <dbReference type="PROSITE" id="PS50060"/>
    </source>
</evidence>
<sequence>MNYIKNGVISLLLVQFLKLSLVSAKLEYTVVVDANKDPSSLNCSEDAFITIMDVSVKSEGYCKSASCIIDNSDHVVLRRLCENSTNCLIYGSNFSSACLLEQRRFDLSYLCEAPISLDCSFESDLLCHWEQGTDDDFDWTRHSGKTHTGNTGPDSDHTTNSKYGFYMYIESSGKDRNDIAQLISKPIVCKHVQCLTFWYHMYGNRIGSLYVYKKNRTQMDIVWERHGNQQNQWREAYMNLYCDEEFQIVIEGKIKDSFQRRLGDIALDDIYLFEGSCENGVKIICTFEDQQACGLNNAFDEPEYLSWTIEQDMATANGPAVDHTIGSENGFFFHLKSLEDSGKGRLESSLITFIGPKCLIIWYYIIGNNANNLTLYQMSIDGKREIMSVHGDTEENWKKSTISVYIALNDKIIIEGSIKQIGSISLDDISLSEGACIGN</sequence>
<dbReference type="PROSITE" id="PS50060">
    <property type="entry name" value="MAM_2"/>
    <property type="match status" value="2"/>
</dbReference>
<dbReference type="Pfam" id="PF00629">
    <property type="entry name" value="MAM"/>
    <property type="match status" value="2"/>
</dbReference>
<dbReference type="EMBL" id="CACVKT020001743">
    <property type="protein sequence ID" value="CAC5371009.1"/>
    <property type="molecule type" value="Genomic_DNA"/>
</dbReference>